<feature type="compositionally biased region" description="Acidic residues" evidence="1">
    <location>
        <begin position="16"/>
        <end position="34"/>
    </location>
</feature>
<evidence type="ECO:0000256" key="1">
    <source>
        <dbReference type="SAM" id="MobiDB-lite"/>
    </source>
</evidence>
<evidence type="ECO:0000313" key="2">
    <source>
        <dbReference type="EMBL" id="SCZ89734.1"/>
    </source>
</evidence>
<evidence type="ECO:0000313" key="3">
    <source>
        <dbReference type="Proteomes" id="UP000249723"/>
    </source>
</evidence>
<gene>
    <name evidence="2" type="ORF">BZ3500_MVSOF-1268-A1-R1_CHR1-3G01545</name>
</gene>
<dbReference type="Proteomes" id="UP000249723">
    <property type="component" value="Unassembled WGS sequence"/>
</dbReference>
<feature type="compositionally biased region" description="Polar residues" evidence="1">
    <location>
        <begin position="1"/>
        <end position="15"/>
    </location>
</feature>
<dbReference type="EMBL" id="FMWP01000014">
    <property type="protein sequence ID" value="SCZ89734.1"/>
    <property type="molecule type" value="Genomic_DNA"/>
</dbReference>
<keyword evidence="3" id="KW-1185">Reference proteome</keyword>
<reference evidence="3" key="1">
    <citation type="submission" date="2016-10" db="EMBL/GenBank/DDBJ databases">
        <authorList>
            <person name="Jeantristanb JTB J.-T."/>
            <person name="Ricardo R."/>
        </authorList>
    </citation>
    <scope>NUCLEOTIDE SEQUENCE [LARGE SCALE GENOMIC DNA]</scope>
</reference>
<protein>
    <submittedName>
        <fullName evidence="2">BZ3500_MvSof-1268-A1-R1_Chr1-3g01545 protein</fullName>
    </submittedName>
</protein>
<dbReference type="AlphaFoldDB" id="A0A2X0MNM9"/>
<organism evidence="2 3">
    <name type="scientific">Microbotryum saponariae</name>
    <dbReference type="NCBI Taxonomy" id="289078"/>
    <lineage>
        <taxon>Eukaryota</taxon>
        <taxon>Fungi</taxon>
        <taxon>Dikarya</taxon>
        <taxon>Basidiomycota</taxon>
        <taxon>Pucciniomycotina</taxon>
        <taxon>Microbotryomycetes</taxon>
        <taxon>Microbotryales</taxon>
        <taxon>Microbotryaceae</taxon>
        <taxon>Microbotryum</taxon>
    </lineage>
</organism>
<name>A0A2X0MNM9_9BASI</name>
<accession>A0A2X0MNM9</accession>
<sequence>MSMTHSNQTSMTPESCSDDVDSNTDSDPAIDDSEASSSNGGKEAMD</sequence>
<proteinExistence type="predicted"/>
<feature type="region of interest" description="Disordered" evidence="1">
    <location>
        <begin position="1"/>
        <end position="46"/>
    </location>
</feature>